<feature type="binding site" evidence="8">
    <location>
        <position position="497"/>
    </location>
    <ligand>
        <name>Mg(2+)</name>
        <dbReference type="ChEBI" id="CHEBI:18420"/>
    </ligand>
</feature>
<evidence type="ECO:0000256" key="7">
    <source>
        <dbReference type="ARBA" id="ARBA00022884"/>
    </source>
</evidence>
<comment type="caution">
    <text evidence="11">The sequence shown here is derived from an EMBL/GenBank/DDBJ whole genome shotgun (WGS) entry which is preliminary data.</text>
</comment>
<proteinExistence type="inferred from homology"/>
<feature type="region of interest" description="Disordered" evidence="9">
    <location>
        <begin position="694"/>
        <end position="715"/>
    </location>
</feature>
<dbReference type="Gene3D" id="2.40.50.140">
    <property type="entry name" value="Nucleic acid-binding proteins"/>
    <property type="match status" value="1"/>
</dbReference>
<evidence type="ECO:0000256" key="4">
    <source>
        <dbReference type="ARBA" id="ARBA00022695"/>
    </source>
</evidence>
<evidence type="ECO:0000256" key="8">
    <source>
        <dbReference type="HAMAP-Rule" id="MF_01595"/>
    </source>
</evidence>
<feature type="compositionally biased region" description="Polar residues" evidence="9">
    <location>
        <begin position="694"/>
        <end position="704"/>
    </location>
</feature>
<evidence type="ECO:0000256" key="9">
    <source>
        <dbReference type="SAM" id="MobiDB-lite"/>
    </source>
</evidence>
<feature type="domain" description="S1 motif" evidence="10">
    <location>
        <begin position="628"/>
        <end position="695"/>
    </location>
</feature>
<dbReference type="PROSITE" id="PS50126">
    <property type="entry name" value="S1"/>
    <property type="match status" value="1"/>
</dbReference>
<dbReference type="InterPro" id="IPR036456">
    <property type="entry name" value="PNPase_PH_RNA-bd_sf"/>
</dbReference>
<dbReference type="GO" id="GO:0006396">
    <property type="term" value="P:RNA processing"/>
    <property type="evidence" value="ECO:0007669"/>
    <property type="project" value="InterPro"/>
</dbReference>
<evidence type="ECO:0000256" key="3">
    <source>
        <dbReference type="ARBA" id="ARBA00022679"/>
    </source>
</evidence>
<keyword evidence="2 8" id="KW-0963">Cytoplasm</keyword>
<dbReference type="CDD" id="cd11364">
    <property type="entry name" value="RNase_PH_PNPase_2"/>
    <property type="match status" value="1"/>
</dbReference>
<dbReference type="PIRSF" id="PIRSF005499">
    <property type="entry name" value="PNPase"/>
    <property type="match status" value="1"/>
</dbReference>
<dbReference type="SUPFAM" id="SSF50249">
    <property type="entry name" value="Nucleic acid-binding proteins"/>
    <property type="match status" value="1"/>
</dbReference>
<evidence type="ECO:0000256" key="1">
    <source>
        <dbReference type="ARBA" id="ARBA00007404"/>
    </source>
</evidence>
<dbReference type="SUPFAM" id="SSF46915">
    <property type="entry name" value="Polynucleotide phosphorylase/guanosine pentaphosphate synthase (PNPase/GPSI), domain 3"/>
    <property type="match status" value="1"/>
</dbReference>
<dbReference type="FunFam" id="3.30.1370.10:FF:000001">
    <property type="entry name" value="Polyribonucleotide nucleotidyltransferase"/>
    <property type="match status" value="1"/>
</dbReference>
<dbReference type="GO" id="GO:0004654">
    <property type="term" value="F:polyribonucleotide nucleotidyltransferase activity"/>
    <property type="evidence" value="ECO:0007669"/>
    <property type="project" value="UniProtKB-UniRule"/>
</dbReference>
<dbReference type="AlphaFoldDB" id="A0A2M6WIW8"/>
<evidence type="ECO:0000313" key="12">
    <source>
        <dbReference type="Proteomes" id="UP000228635"/>
    </source>
</evidence>
<protein>
    <recommendedName>
        <fullName evidence="8">Polyribonucleotide nucleotidyltransferase</fullName>
        <ecNumber evidence="8">2.7.7.8</ecNumber>
    </recommendedName>
    <alternativeName>
        <fullName evidence="8">Polynucleotide phosphorylase</fullName>
        <shortName evidence="8">PNPase</shortName>
    </alternativeName>
</protein>
<dbReference type="Pfam" id="PF00013">
    <property type="entry name" value="KH_1"/>
    <property type="match status" value="1"/>
</dbReference>
<dbReference type="SUPFAM" id="SSF54791">
    <property type="entry name" value="Eukaryotic type KH-domain (KH-domain type I)"/>
    <property type="match status" value="1"/>
</dbReference>
<dbReference type="InterPro" id="IPR027408">
    <property type="entry name" value="PNPase/RNase_PH_dom_sf"/>
</dbReference>
<evidence type="ECO:0000256" key="2">
    <source>
        <dbReference type="ARBA" id="ARBA00022490"/>
    </source>
</evidence>
<evidence type="ECO:0000313" key="11">
    <source>
        <dbReference type="EMBL" id="PIT92703.1"/>
    </source>
</evidence>
<dbReference type="GO" id="GO:0006402">
    <property type="term" value="P:mRNA catabolic process"/>
    <property type="evidence" value="ECO:0007669"/>
    <property type="project" value="UniProtKB-UniRule"/>
</dbReference>
<organism evidence="11 12">
    <name type="scientific">Candidatus Harrisonbacteria bacterium CG10_big_fil_rev_8_21_14_0_10_42_17</name>
    <dbReference type="NCBI Taxonomy" id="1974584"/>
    <lineage>
        <taxon>Bacteria</taxon>
        <taxon>Candidatus Harrisoniibacteriota</taxon>
    </lineage>
</organism>
<evidence type="ECO:0000259" key="10">
    <source>
        <dbReference type="PROSITE" id="PS50126"/>
    </source>
</evidence>
<dbReference type="GO" id="GO:0000287">
    <property type="term" value="F:magnesium ion binding"/>
    <property type="evidence" value="ECO:0007669"/>
    <property type="project" value="UniProtKB-UniRule"/>
</dbReference>
<dbReference type="SMART" id="SM00316">
    <property type="entry name" value="S1"/>
    <property type="match status" value="1"/>
</dbReference>
<dbReference type="InterPro" id="IPR001247">
    <property type="entry name" value="ExoRNase_PH_dom1"/>
</dbReference>
<sequence>MDSSQSIYTTAFAGKEVSLQLSGFADQTNASVLARYGDCALLATVVMSKKDKQSSYFPLVVDYEERFYAAGKIGGSRFMRREGRASEDAVLTGRLIDRTIRPLFNHAMRRDVQVIVTVLAIDGETDVDFLALLAVSTALSTSNIPWDGPVAGVKLLKNASGIHLNPTHAQCAEDFDAILFASGKADRINMVELEGQEISEGDLTPLFEQAQKEIAKLVTWQETLVKEVGEKKAVVDLLIPSKKLAEATRSFLEGTLEKAIYVEGQKAHEDNLHALKDELFAHLKTQDFGDEDIELADHTFEEELDALFHKNLLEKNQRTDGRSLNQVRDLKGTVGLFNRNHGSALFSRGTTQSLAVTTLGSPGDKQLFDTMESSGKRRFMLHYNFPPFSVGDVRMMRGPGRREIGHGALAQKALINMLPTEDDFPYTIRVVSEILSSNGSSSMATVCAGTLSMMDAGIPLKEPVAGIAMGFVAGADDNTYKILTDIQGLEDHYGDMDFKVAGTKNGVTALQMDVKIKGVPVHVFSEILEQARIARIHILSMMESVLPTSRKELSPYAPSLLRISIPPDSIGEIIGPGGKVINGIIERTGALSIDIEDDGSVVVSGANQETAQAALKEIESILKEYEIGDIVEGTIVKILDFGAILQIDANHDGMIHVSELKEGFVKSVSEVLKEGDSVQAKVIGNERGKLSLSIKQRNSDTVTPSRRPPRRPHHH</sequence>
<dbReference type="GO" id="GO:0003723">
    <property type="term" value="F:RNA binding"/>
    <property type="evidence" value="ECO:0007669"/>
    <property type="project" value="UniProtKB-UniRule"/>
</dbReference>
<dbReference type="NCBIfam" id="NF008805">
    <property type="entry name" value="PRK11824.1"/>
    <property type="match status" value="1"/>
</dbReference>
<accession>A0A2M6WIW8</accession>
<dbReference type="Proteomes" id="UP000228635">
    <property type="component" value="Unassembled WGS sequence"/>
</dbReference>
<feature type="binding site" evidence="8">
    <location>
        <position position="491"/>
    </location>
    <ligand>
        <name>Mg(2+)</name>
        <dbReference type="ChEBI" id="CHEBI:18420"/>
    </ligand>
</feature>
<dbReference type="SUPFAM" id="SSF54211">
    <property type="entry name" value="Ribosomal protein S5 domain 2-like"/>
    <property type="match status" value="2"/>
</dbReference>
<dbReference type="Gene3D" id="3.30.1370.10">
    <property type="entry name" value="K Homology domain, type 1"/>
    <property type="match status" value="1"/>
</dbReference>
<dbReference type="InterPro" id="IPR036612">
    <property type="entry name" value="KH_dom_type_1_sf"/>
</dbReference>
<comment type="function">
    <text evidence="8">Involved in mRNA degradation. Catalyzes the phosphorolysis of single-stranded polyribonucleotides processively in the 3'- to 5'-direction.</text>
</comment>
<dbReference type="Pfam" id="PF01138">
    <property type="entry name" value="RNase_PH"/>
    <property type="match status" value="2"/>
</dbReference>
<dbReference type="SMART" id="SM00322">
    <property type="entry name" value="KH"/>
    <property type="match status" value="1"/>
</dbReference>
<dbReference type="Gene3D" id="3.30.230.70">
    <property type="entry name" value="GHMP Kinase, N-terminal domain"/>
    <property type="match status" value="2"/>
</dbReference>
<dbReference type="HAMAP" id="MF_01595">
    <property type="entry name" value="PNPase"/>
    <property type="match status" value="1"/>
</dbReference>
<comment type="catalytic activity">
    <reaction evidence="8">
        <text>RNA(n+1) + phosphate = RNA(n) + a ribonucleoside 5'-diphosphate</text>
        <dbReference type="Rhea" id="RHEA:22096"/>
        <dbReference type="Rhea" id="RHEA-COMP:14527"/>
        <dbReference type="Rhea" id="RHEA-COMP:17342"/>
        <dbReference type="ChEBI" id="CHEBI:43474"/>
        <dbReference type="ChEBI" id="CHEBI:57930"/>
        <dbReference type="ChEBI" id="CHEBI:140395"/>
        <dbReference type="EC" id="2.7.7.8"/>
    </reaction>
</comment>
<comment type="subcellular location">
    <subcellularLocation>
        <location evidence="8">Cytoplasm</location>
    </subcellularLocation>
</comment>
<dbReference type="PANTHER" id="PTHR11252">
    <property type="entry name" value="POLYRIBONUCLEOTIDE NUCLEOTIDYLTRANSFERASE"/>
    <property type="match status" value="1"/>
</dbReference>
<dbReference type="PROSITE" id="PS50084">
    <property type="entry name" value="KH_TYPE_1"/>
    <property type="match status" value="1"/>
</dbReference>
<dbReference type="SUPFAM" id="SSF55666">
    <property type="entry name" value="Ribonuclease PH domain 2-like"/>
    <property type="match status" value="2"/>
</dbReference>
<keyword evidence="7 8" id="KW-0694">RNA-binding</keyword>
<dbReference type="InterPro" id="IPR020568">
    <property type="entry name" value="Ribosomal_Su5_D2-typ_SF"/>
</dbReference>
<keyword evidence="3 8" id="KW-0808">Transferase</keyword>
<reference evidence="12" key="1">
    <citation type="submission" date="2017-09" db="EMBL/GenBank/DDBJ databases">
        <title>Depth-based differentiation of microbial function through sediment-hosted aquifers and enrichment of novel symbionts in the deep terrestrial subsurface.</title>
        <authorList>
            <person name="Probst A.J."/>
            <person name="Ladd B."/>
            <person name="Jarett J.K."/>
            <person name="Geller-Mcgrath D.E."/>
            <person name="Sieber C.M.K."/>
            <person name="Emerson J.B."/>
            <person name="Anantharaman K."/>
            <person name="Thomas B.C."/>
            <person name="Malmstrom R."/>
            <person name="Stieglmeier M."/>
            <person name="Klingl A."/>
            <person name="Woyke T."/>
            <person name="Ryan C.M."/>
            <person name="Banfield J.F."/>
        </authorList>
    </citation>
    <scope>NUCLEOTIDE SEQUENCE [LARGE SCALE GENOMIC DNA]</scope>
</reference>
<dbReference type="InterPro" id="IPR012162">
    <property type="entry name" value="PNPase"/>
</dbReference>
<comment type="similarity">
    <text evidence="1 8">Belongs to the polyribonucleotide nucleotidyltransferase family.</text>
</comment>
<dbReference type="GO" id="GO:0000175">
    <property type="term" value="F:3'-5'-RNA exonuclease activity"/>
    <property type="evidence" value="ECO:0007669"/>
    <property type="project" value="TreeGrafter"/>
</dbReference>
<dbReference type="InterPro" id="IPR012340">
    <property type="entry name" value="NA-bd_OB-fold"/>
</dbReference>
<evidence type="ECO:0000256" key="6">
    <source>
        <dbReference type="ARBA" id="ARBA00022842"/>
    </source>
</evidence>
<dbReference type="FunFam" id="3.30.230.70:FF:000002">
    <property type="entry name" value="Polyribonucleotide nucleotidyltransferase"/>
    <property type="match status" value="1"/>
</dbReference>
<dbReference type="EMBL" id="PFBA01000012">
    <property type="protein sequence ID" value="PIT92703.1"/>
    <property type="molecule type" value="Genomic_DNA"/>
</dbReference>
<evidence type="ECO:0000256" key="5">
    <source>
        <dbReference type="ARBA" id="ARBA00022723"/>
    </source>
</evidence>
<dbReference type="CDD" id="cd02393">
    <property type="entry name" value="KH-I_PNPase"/>
    <property type="match status" value="1"/>
</dbReference>
<comment type="cofactor">
    <cofactor evidence="8">
        <name>Mg(2+)</name>
        <dbReference type="ChEBI" id="CHEBI:18420"/>
    </cofactor>
</comment>
<dbReference type="InterPro" id="IPR004088">
    <property type="entry name" value="KH_dom_type_1"/>
</dbReference>
<dbReference type="GO" id="GO:0005829">
    <property type="term" value="C:cytosol"/>
    <property type="evidence" value="ECO:0007669"/>
    <property type="project" value="TreeGrafter"/>
</dbReference>
<dbReference type="NCBIfam" id="TIGR03591">
    <property type="entry name" value="polynuc_phos"/>
    <property type="match status" value="1"/>
</dbReference>
<dbReference type="InterPro" id="IPR004087">
    <property type="entry name" value="KH_dom"/>
</dbReference>
<name>A0A2M6WIW8_9BACT</name>
<keyword evidence="4 8" id="KW-0548">Nucleotidyltransferase</keyword>
<keyword evidence="5 8" id="KW-0479">Metal-binding</keyword>
<dbReference type="PANTHER" id="PTHR11252:SF0">
    <property type="entry name" value="POLYRIBONUCLEOTIDE NUCLEOTIDYLTRANSFERASE 1, MITOCHONDRIAL"/>
    <property type="match status" value="1"/>
</dbReference>
<keyword evidence="6 8" id="KW-0460">Magnesium</keyword>
<dbReference type="InterPro" id="IPR036345">
    <property type="entry name" value="ExoRNase_PH_dom2_sf"/>
</dbReference>
<gene>
    <name evidence="8" type="primary">pnp</name>
    <name evidence="11" type="ORF">COU08_00885</name>
</gene>
<dbReference type="Pfam" id="PF00575">
    <property type="entry name" value="S1"/>
    <property type="match status" value="1"/>
</dbReference>
<dbReference type="InterPro" id="IPR003029">
    <property type="entry name" value="S1_domain"/>
</dbReference>
<dbReference type="EC" id="2.7.7.8" evidence="8"/>